<protein>
    <submittedName>
        <fullName evidence="2">Uncharacterized protein</fullName>
    </submittedName>
</protein>
<name>A0A2J4YH61_9ENTR</name>
<reference evidence="3 4" key="1">
    <citation type="submission" date="2017-11" db="EMBL/GenBank/DDBJ databases">
        <authorList>
            <person name="Han C.G."/>
        </authorList>
    </citation>
    <scope>NUCLEOTIDE SEQUENCE [LARGE SCALE GENOMIC DNA]</scope>
    <source>
        <strain evidence="1 3">A11</strain>
        <strain evidence="2 4">A2</strain>
    </source>
</reference>
<gene>
    <name evidence="2" type="ORF">CWM85_32575</name>
    <name evidence="1" type="ORF">CWN50_39080</name>
</gene>
<proteinExistence type="predicted"/>
<dbReference type="Proteomes" id="UP000234505">
    <property type="component" value="Unassembled WGS sequence"/>
</dbReference>
<dbReference type="EMBL" id="PIDS01002749">
    <property type="protein sequence ID" value="PLL07520.1"/>
    <property type="molecule type" value="Genomic_DNA"/>
</dbReference>
<comment type="caution">
    <text evidence="2">The sequence shown here is derived from an EMBL/GenBank/DDBJ whole genome shotgun (WGS) entry which is preliminary data.</text>
</comment>
<evidence type="ECO:0000313" key="1">
    <source>
        <dbReference type="EMBL" id="PLL07520.1"/>
    </source>
</evidence>
<evidence type="ECO:0000313" key="2">
    <source>
        <dbReference type="EMBL" id="PLM49972.1"/>
    </source>
</evidence>
<organism evidence="2 4">
    <name type="scientific">Klebsiella michiganensis</name>
    <dbReference type="NCBI Taxonomy" id="1134687"/>
    <lineage>
        <taxon>Bacteria</taxon>
        <taxon>Pseudomonadati</taxon>
        <taxon>Pseudomonadota</taxon>
        <taxon>Gammaproteobacteria</taxon>
        <taxon>Enterobacterales</taxon>
        <taxon>Enterobacteriaceae</taxon>
        <taxon>Klebsiella/Raoultella group</taxon>
        <taxon>Klebsiella</taxon>
    </lineage>
</organism>
<sequence>MGTRRILRIPLYSVNAFSSFLNRLLQKSPNRLFLARLWVNQARHRQLPPFFCTRSSRDSWFISSSSEA</sequence>
<accession>A0A2J4YH61</accession>
<reference evidence="3 4" key="2">
    <citation type="submission" date="2018-01" db="EMBL/GenBank/DDBJ databases">
        <title>Genomic study of Klebsiella pneumoniae.</title>
        <authorList>
            <person name="Yang Y."/>
            <person name="Bicalho R."/>
        </authorList>
    </citation>
    <scope>NUCLEOTIDE SEQUENCE [LARGE SCALE GENOMIC DNA]</scope>
    <source>
        <strain evidence="1 3">A11</strain>
        <strain evidence="2 4">A2</strain>
    </source>
</reference>
<evidence type="ECO:0000313" key="3">
    <source>
        <dbReference type="Proteomes" id="UP000234505"/>
    </source>
</evidence>
<dbReference type="Proteomes" id="UP000234661">
    <property type="component" value="Unassembled WGS sequence"/>
</dbReference>
<dbReference type="AlphaFoldDB" id="A0A2J4YH61"/>
<dbReference type="EMBL" id="PIET01001599">
    <property type="protein sequence ID" value="PLM49972.1"/>
    <property type="molecule type" value="Genomic_DNA"/>
</dbReference>
<evidence type="ECO:0000313" key="4">
    <source>
        <dbReference type="Proteomes" id="UP000234661"/>
    </source>
</evidence>